<dbReference type="Pfam" id="PF03171">
    <property type="entry name" value="2OG-FeII_Oxy"/>
    <property type="match status" value="1"/>
</dbReference>
<reference evidence="7" key="1">
    <citation type="journal article" date="2023" name="Science">
        <title>Elucidation of the pathway for biosynthesis of saponin adjuvants from the soapbark tree.</title>
        <authorList>
            <person name="Reed J."/>
            <person name="Orme A."/>
            <person name="El-Demerdash A."/>
            <person name="Owen C."/>
            <person name="Martin L.B.B."/>
            <person name="Misra R.C."/>
            <person name="Kikuchi S."/>
            <person name="Rejzek M."/>
            <person name="Martin A.C."/>
            <person name="Harkess A."/>
            <person name="Leebens-Mack J."/>
            <person name="Louveau T."/>
            <person name="Stephenson M.J."/>
            <person name="Osbourn A."/>
        </authorList>
    </citation>
    <scope>NUCLEOTIDE SEQUENCE</scope>
    <source>
        <strain evidence="7">S10</strain>
    </source>
</reference>
<keyword evidence="4 5" id="KW-0408">Iron</keyword>
<feature type="domain" description="Fe2OG dioxygenase" evidence="6">
    <location>
        <begin position="140"/>
        <end position="283"/>
    </location>
</feature>
<keyword evidence="3 5" id="KW-0560">Oxidoreductase</keyword>
<name>A0AAD7LAW5_QUISA</name>
<evidence type="ECO:0000256" key="5">
    <source>
        <dbReference type="RuleBase" id="RU003682"/>
    </source>
</evidence>
<dbReference type="PANTHER" id="PTHR10209:SF884">
    <property type="entry name" value="1-AMINOCYCLOPROPANE-1-CARBOXYLATE OXIDASE HOMOLOG 1-LIKE"/>
    <property type="match status" value="1"/>
</dbReference>
<protein>
    <submittedName>
        <fullName evidence="7">1-aminocyclopropane-1-carboxylate oxidase-like 1-like</fullName>
    </submittedName>
</protein>
<sequence>MLVKRTDKTGAGTEATYDRKSELKAFDDSKAGVKGLVDAGVTKIPRMFYCGELNLTETSSPIDSKLIPIIDLKDIHSNSMSRTEVIGKLHDACQKWGFFQLINHGIPIDILDEIINGIHHFHELDTEVKKEFYTRDASKKVLYVSNYGLYQDPAANWRDSLGCFMAPHPPKPEELPAICRDIVVEYSKKVMELSYTLFELLSEALGLKPNHLKEMNCDQIGGLQVLHENQWVDVHHKHGALVVNVGDFLQLISNDKFKNVFHRVLSNNIGPRISVASFFRTHFLHESTPRLYEPIKELLSDENPPIYRPTTINDYVSHVYSKGLDGNSKLEHFKL</sequence>
<organism evidence="7 8">
    <name type="scientific">Quillaja saponaria</name>
    <name type="common">Soap bark tree</name>
    <dbReference type="NCBI Taxonomy" id="32244"/>
    <lineage>
        <taxon>Eukaryota</taxon>
        <taxon>Viridiplantae</taxon>
        <taxon>Streptophyta</taxon>
        <taxon>Embryophyta</taxon>
        <taxon>Tracheophyta</taxon>
        <taxon>Spermatophyta</taxon>
        <taxon>Magnoliopsida</taxon>
        <taxon>eudicotyledons</taxon>
        <taxon>Gunneridae</taxon>
        <taxon>Pentapetalae</taxon>
        <taxon>rosids</taxon>
        <taxon>fabids</taxon>
        <taxon>Fabales</taxon>
        <taxon>Quillajaceae</taxon>
        <taxon>Quillaja</taxon>
    </lineage>
</organism>
<evidence type="ECO:0000259" key="6">
    <source>
        <dbReference type="PROSITE" id="PS51471"/>
    </source>
</evidence>
<evidence type="ECO:0000313" key="8">
    <source>
        <dbReference type="Proteomes" id="UP001163823"/>
    </source>
</evidence>
<dbReference type="Proteomes" id="UP001163823">
    <property type="component" value="Chromosome 9"/>
</dbReference>
<dbReference type="InterPro" id="IPR044861">
    <property type="entry name" value="IPNS-like_FE2OG_OXY"/>
</dbReference>
<dbReference type="EMBL" id="JARAOO010000009">
    <property type="protein sequence ID" value="KAJ7954738.1"/>
    <property type="molecule type" value="Genomic_DNA"/>
</dbReference>
<dbReference type="GO" id="GO:0051213">
    <property type="term" value="F:dioxygenase activity"/>
    <property type="evidence" value="ECO:0007669"/>
    <property type="project" value="UniProtKB-ARBA"/>
</dbReference>
<dbReference type="InterPro" id="IPR005123">
    <property type="entry name" value="Oxoglu/Fe-dep_dioxygenase_dom"/>
</dbReference>
<evidence type="ECO:0000256" key="3">
    <source>
        <dbReference type="ARBA" id="ARBA00023002"/>
    </source>
</evidence>
<keyword evidence="2 5" id="KW-0479">Metal-binding</keyword>
<dbReference type="PANTHER" id="PTHR10209">
    <property type="entry name" value="OXIDOREDUCTASE, 2OG-FE II OXYGENASE FAMILY PROTEIN"/>
    <property type="match status" value="1"/>
</dbReference>
<dbReference type="PROSITE" id="PS51471">
    <property type="entry name" value="FE2OG_OXY"/>
    <property type="match status" value="1"/>
</dbReference>
<keyword evidence="8" id="KW-1185">Reference proteome</keyword>
<dbReference type="InterPro" id="IPR026992">
    <property type="entry name" value="DIOX_N"/>
</dbReference>
<comment type="caution">
    <text evidence="7">The sequence shown here is derived from an EMBL/GenBank/DDBJ whole genome shotgun (WGS) entry which is preliminary data.</text>
</comment>
<dbReference type="InterPro" id="IPR027443">
    <property type="entry name" value="IPNS-like_sf"/>
</dbReference>
<comment type="similarity">
    <text evidence="1 5">Belongs to the iron/ascorbate-dependent oxidoreductase family.</text>
</comment>
<proteinExistence type="inferred from homology"/>
<dbReference type="GO" id="GO:0046872">
    <property type="term" value="F:metal ion binding"/>
    <property type="evidence" value="ECO:0007669"/>
    <property type="project" value="UniProtKB-KW"/>
</dbReference>
<accession>A0AAD7LAW5</accession>
<dbReference type="Pfam" id="PF14226">
    <property type="entry name" value="DIOX_N"/>
    <property type="match status" value="1"/>
</dbReference>
<evidence type="ECO:0000256" key="2">
    <source>
        <dbReference type="ARBA" id="ARBA00022723"/>
    </source>
</evidence>
<gene>
    <name evidence="7" type="ORF">O6P43_021443</name>
</gene>
<dbReference type="AlphaFoldDB" id="A0AAD7LAW5"/>
<evidence type="ECO:0000313" key="7">
    <source>
        <dbReference type="EMBL" id="KAJ7954738.1"/>
    </source>
</evidence>
<evidence type="ECO:0000256" key="4">
    <source>
        <dbReference type="ARBA" id="ARBA00023004"/>
    </source>
</evidence>
<dbReference type="Gene3D" id="2.60.120.330">
    <property type="entry name" value="B-lactam Antibiotic, Isopenicillin N Synthase, Chain"/>
    <property type="match status" value="2"/>
</dbReference>
<evidence type="ECO:0000256" key="1">
    <source>
        <dbReference type="ARBA" id="ARBA00008056"/>
    </source>
</evidence>
<dbReference type="KEGG" id="qsa:O6P43_021443"/>
<dbReference type="SUPFAM" id="SSF51197">
    <property type="entry name" value="Clavaminate synthase-like"/>
    <property type="match status" value="1"/>
</dbReference>